<keyword evidence="3" id="KW-0324">Glycolysis</keyword>
<keyword evidence="1 3" id="KW-0808">Transferase</keyword>
<feature type="binding site" evidence="3">
    <location>
        <begin position="25"/>
        <end position="30"/>
    </location>
    <ligand>
        <name>ATP</name>
        <dbReference type="ChEBI" id="CHEBI:30616"/>
    </ligand>
</feature>
<comment type="caution">
    <text evidence="5">The sequence shown here is derived from an EMBL/GenBank/DDBJ whole genome shotgun (WGS) entry which is preliminary data.</text>
</comment>
<evidence type="ECO:0000256" key="4">
    <source>
        <dbReference type="RuleBase" id="RU004046"/>
    </source>
</evidence>
<dbReference type="HAMAP" id="MF_00524">
    <property type="entry name" value="Glucokinase"/>
    <property type="match status" value="1"/>
</dbReference>
<dbReference type="PANTHER" id="PTHR47690">
    <property type="entry name" value="GLUCOKINASE"/>
    <property type="match status" value="1"/>
</dbReference>
<dbReference type="InterPro" id="IPR043129">
    <property type="entry name" value="ATPase_NBD"/>
</dbReference>
<sequence length="341" mass="35419">MAHLFDATPPAVMMKNPTGYPRLLADVGGTNARFASQSRPQGPLEHCGSYRCADFETLWDAICHHLWREGLDKPRAGAIGIATAITGDHVRMTNHHWAFSIKGLQDALGLERLLVLNDFSALALALPALQPGACRQIGGGAPVAGAPIGLIGPGTGLGVSGLVPTVNAVPGAALAPLGGEGGHVTLSSYEPEEAAVLQLLQRRFGHVSAERALSGPGLENLYLALAELRGNAAPQAHARSISAAALSGGDALAEEALQMFASLLGNVAGNLALTLGARGGLYIGGGIVPRLGEWFERSRFRAAFEAKGRFRAYLQEIPVFVVEAADQAALVGASRALDSVH</sequence>
<evidence type="ECO:0000313" key="5">
    <source>
        <dbReference type="EMBL" id="MDN3923172.1"/>
    </source>
</evidence>
<keyword evidence="3" id="KW-0963">Cytoplasm</keyword>
<evidence type="ECO:0000313" key="6">
    <source>
        <dbReference type="Proteomes" id="UP001228044"/>
    </source>
</evidence>
<dbReference type="PANTHER" id="PTHR47690:SF1">
    <property type="entry name" value="GLUCOKINASE"/>
    <property type="match status" value="1"/>
</dbReference>
<gene>
    <name evidence="3 5" type="primary">glk</name>
    <name evidence="5" type="ORF">QWJ38_23035</name>
</gene>
<organism evidence="5 6">
    <name type="scientific">Roseateles violae</name>
    <dbReference type="NCBI Taxonomy" id="3058042"/>
    <lineage>
        <taxon>Bacteria</taxon>
        <taxon>Pseudomonadati</taxon>
        <taxon>Pseudomonadota</taxon>
        <taxon>Betaproteobacteria</taxon>
        <taxon>Burkholderiales</taxon>
        <taxon>Sphaerotilaceae</taxon>
        <taxon>Roseateles</taxon>
    </lineage>
</organism>
<dbReference type="Proteomes" id="UP001228044">
    <property type="component" value="Unassembled WGS sequence"/>
</dbReference>
<keyword evidence="2 3" id="KW-0418">Kinase</keyword>
<dbReference type="CDD" id="cd24008">
    <property type="entry name" value="ASKHA_NBD_GLK"/>
    <property type="match status" value="1"/>
</dbReference>
<dbReference type="Pfam" id="PF02685">
    <property type="entry name" value="Glucokinase"/>
    <property type="match status" value="1"/>
</dbReference>
<dbReference type="NCBIfam" id="TIGR00749">
    <property type="entry name" value="glk"/>
    <property type="match status" value="1"/>
</dbReference>
<dbReference type="SUPFAM" id="SSF53067">
    <property type="entry name" value="Actin-like ATPase domain"/>
    <property type="match status" value="1"/>
</dbReference>
<keyword evidence="3" id="KW-0547">Nucleotide-binding</keyword>
<comment type="subcellular location">
    <subcellularLocation>
        <location evidence="3">Cytoplasm</location>
    </subcellularLocation>
</comment>
<name>A0ABT8E028_9BURK</name>
<evidence type="ECO:0000256" key="2">
    <source>
        <dbReference type="ARBA" id="ARBA00022777"/>
    </source>
</evidence>
<dbReference type="Gene3D" id="3.40.367.20">
    <property type="match status" value="1"/>
</dbReference>
<dbReference type="EMBL" id="JAUHHC010000007">
    <property type="protein sequence ID" value="MDN3923172.1"/>
    <property type="molecule type" value="Genomic_DNA"/>
</dbReference>
<comment type="similarity">
    <text evidence="3 4">Belongs to the bacterial glucokinase family.</text>
</comment>
<evidence type="ECO:0000256" key="1">
    <source>
        <dbReference type="ARBA" id="ARBA00022679"/>
    </source>
</evidence>
<dbReference type="InterPro" id="IPR003836">
    <property type="entry name" value="Glucokinase"/>
</dbReference>
<evidence type="ECO:0000256" key="3">
    <source>
        <dbReference type="HAMAP-Rule" id="MF_00524"/>
    </source>
</evidence>
<dbReference type="RefSeq" id="WP_290361479.1">
    <property type="nucleotide sequence ID" value="NZ_JAUHHC010000007.1"/>
</dbReference>
<dbReference type="EC" id="2.7.1.2" evidence="3"/>
<dbReference type="Gene3D" id="3.30.420.40">
    <property type="match status" value="1"/>
</dbReference>
<dbReference type="InterPro" id="IPR050201">
    <property type="entry name" value="Bacterial_glucokinase"/>
</dbReference>
<keyword evidence="6" id="KW-1185">Reference proteome</keyword>
<reference evidence="5 6" key="1">
    <citation type="submission" date="2023-06" db="EMBL/GenBank/DDBJ databases">
        <title>Pelomonas sp. PFR6 16S ribosomal RNA gene Genome sequencing and assembly.</title>
        <authorList>
            <person name="Woo H."/>
        </authorList>
    </citation>
    <scope>NUCLEOTIDE SEQUENCE [LARGE SCALE GENOMIC DNA]</scope>
    <source>
        <strain evidence="5 6">PFR6</strain>
    </source>
</reference>
<keyword evidence="3" id="KW-0067">ATP-binding</keyword>
<protein>
    <recommendedName>
        <fullName evidence="3">Glucokinase</fullName>
        <ecNumber evidence="3">2.7.1.2</ecNumber>
    </recommendedName>
    <alternativeName>
        <fullName evidence="3">Glucose kinase</fullName>
    </alternativeName>
</protein>
<dbReference type="GO" id="GO:0004340">
    <property type="term" value="F:glucokinase activity"/>
    <property type="evidence" value="ECO:0007669"/>
    <property type="project" value="UniProtKB-EC"/>
</dbReference>
<comment type="catalytic activity">
    <reaction evidence="3">
        <text>D-glucose + ATP = D-glucose 6-phosphate + ADP + H(+)</text>
        <dbReference type="Rhea" id="RHEA:17825"/>
        <dbReference type="ChEBI" id="CHEBI:4167"/>
        <dbReference type="ChEBI" id="CHEBI:15378"/>
        <dbReference type="ChEBI" id="CHEBI:30616"/>
        <dbReference type="ChEBI" id="CHEBI:61548"/>
        <dbReference type="ChEBI" id="CHEBI:456216"/>
        <dbReference type="EC" id="2.7.1.2"/>
    </reaction>
</comment>
<accession>A0ABT8E028</accession>
<proteinExistence type="inferred from homology"/>